<evidence type="ECO:0000313" key="4">
    <source>
        <dbReference type="EMBL" id="AAN05493.1"/>
    </source>
</evidence>
<dbReference type="Pfam" id="PF09322">
    <property type="entry name" value="DUF1979"/>
    <property type="match status" value="1"/>
</dbReference>
<feature type="domain" description="Transposase MuDR plant" evidence="2">
    <location>
        <begin position="221"/>
        <end position="273"/>
    </location>
</feature>
<protein>
    <submittedName>
        <fullName evidence="4">Transposase protein</fullName>
    </submittedName>
</protein>
<dbReference type="Pfam" id="PF03108">
    <property type="entry name" value="DBD_Tnp_Mut"/>
    <property type="match status" value="1"/>
</dbReference>
<name>Q10S46_ORYSJ</name>
<feature type="compositionally biased region" description="Basic and acidic residues" evidence="1">
    <location>
        <begin position="672"/>
        <end position="682"/>
    </location>
</feature>
<dbReference type="InterPro" id="IPR015401">
    <property type="entry name" value="Transposase_MuDR_N"/>
</dbReference>
<feature type="compositionally biased region" description="Pro residues" evidence="1">
    <location>
        <begin position="574"/>
        <end position="583"/>
    </location>
</feature>
<dbReference type="EMBL" id="AC099399">
    <property type="protein sequence ID" value="AAN05493.1"/>
    <property type="molecule type" value="Genomic_DNA"/>
</dbReference>
<feature type="compositionally biased region" description="Low complexity" evidence="1">
    <location>
        <begin position="605"/>
        <end position="619"/>
    </location>
</feature>
<feature type="region of interest" description="Disordered" evidence="1">
    <location>
        <begin position="571"/>
        <end position="619"/>
    </location>
</feature>
<gene>
    <name evidence="4" type="ORF">OJ1006F06.3</name>
</gene>
<reference evidence="5" key="2">
    <citation type="journal article" date="2008" name="Nucleic Acids Res.">
        <title>The rice annotation project database (RAP-DB): 2008 update.</title>
        <authorList>
            <consortium name="The rice annotation project (RAP)"/>
        </authorList>
    </citation>
    <scope>GENOME REANNOTATION</scope>
    <source>
        <strain evidence="5">cv. Nipponbare</strain>
    </source>
</reference>
<organism evidence="4 5">
    <name type="scientific">Oryza sativa subsp. japonica</name>
    <name type="common">Rice</name>
    <dbReference type="NCBI Taxonomy" id="39947"/>
    <lineage>
        <taxon>Eukaryota</taxon>
        <taxon>Viridiplantae</taxon>
        <taxon>Streptophyta</taxon>
        <taxon>Embryophyta</taxon>
        <taxon>Tracheophyta</taxon>
        <taxon>Spermatophyta</taxon>
        <taxon>Magnoliopsida</taxon>
        <taxon>Liliopsida</taxon>
        <taxon>Poales</taxon>
        <taxon>Poaceae</taxon>
        <taxon>BOP clade</taxon>
        <taxon>Oryzoideae</taxon>
        <taxon>Oryzeae</taxon>
        <taxon>Oryzinae</taxon>
        <taxon>Oryza</taxon>
        <taxon>Oryza sativa</taxon>
    </lineage>
</organism>
<evidence type="ECO:0000313" key="5">
    <source>
        <dbReference type="Proteomes" id="UP000000763"/>
    </source>
</evidence>
<evidence type="ECO:0000259" key="3">
    <source>
        <dbReference type="Pfam" id="PF09322"/>
    </source>
</evidence>
<feature type="region of interest" description="Disordered" evidence="1">
    <location>
        <begin position="128"/>
        <end position="152"/>
    </location>
</feature>
<dbReference type="InterPro" id="IPR004332">
    <property type="entry name" value="Transposase_MuDR"/>
</dbReference>
<evidence type="ECO:0000256" key="1">
    <source>
        <dbReference type="SAM" id="MobiDB-lite"/>
    </source>
</evidence>
<reference evidence="5" key="1">
    <citation type="journal article" date="2005" name="Nature">
        <title>The map-based sequence of the rice genome.</title>
        <authorList>
            <consortium name="International rice genome sequencing project (IRGSP)"/>
            <person name="Matsumoto T."/>
            <person name="Wu J."/>
            <person name="Kanamori H."/>
            <person name="Katayose Y."/>
            <person name="Fujisawa M."/>
            <person name="Namiki N."/>
            <person name="Mizuno H."/>
            <person name="Yamamoto K."/>
            <person name="Antonio B.A."/>
            <person name="Baba T."/>
            <person name="Sakata K."/>
            <person name="Nagamura Y."/>
            <person name="Aoki H."/>
            <person name="Arikawa K."/>
            <person name="Arita K."/>
            <person name="Bito T."/>
            <person name="Chiden Y."/>
            <person name="Fujitsuka N."/>
            <person name="Fukunaka R."/>
            <person name="Hamada M."/>
            <person name="Harada C."/>
            <person name="Hayashi A."/>
            <person name="Hijishita S."/>
            <person name="Honda M."/>
            <person name="Hosokawa S."/>
            <person name="Ichikawa Y."/>
            <person name="Idonuma A."/>
            <person name="Iijima M."/>
            <person name="Ikeda M."/>
            <person name="Ikeno M."/>
            <person name="Ito K."/>
            <person name="Ito S."/>
            <person name="Ito T."/>
            <person name="Ito Y."/>
            <person name="Ito Y."/>
            <person name="Iwabuchi A."/>
            <person name="Kamiya K."/>
            <person name="Karasawa W."/>
            <person name="Kurita K."/>
            <person name="Katagiri S."/>
            <person name="Kikuta A."/>
            <person name="Kobayashi H."/>
            <person name="Kobayashi N."/>
            <person name="Machita K."/>
            <person name="Maehara T."/>
            <person name="Masukawa M."/>
            <person name="Mizubayashi T."/>
            <person name="Mukai Y."/>
            <person name="Nagasaki H."/>
            <person name="Nagata Y."/>
            <person name="Naito S."/>
            <person name="Nakashima M."/>
            <person name="Nakama Y."/>
            <person name="Nakamichi Y."/>
            <person name="Nakamura M."/>
            <person name="Meguro A."/>
            <person name="Negishi M."/>
            <person name="Ohta I."/>
            <person name="Ohta T."/>
            <person name="Okamoto M."/>
            <person name="Ono N."/>
            <person name="Saji S."/>
            <person name="Sakaguchi M."/>
            <person name="Sakai K."/>
            <person name="Shibata M."/>
            <person name="Shimokawa T."/>
            <person name="Song J."/>
            <person name="Takazaki Y."/>
            <person name="Terasawa K."/>
            <person name="Tsugane M."/>
            <person name="Tsuji K."/>
            <person name="Ueda S."/>
            <person name="Waki K."/>
            <person name="Yamagata H."/>
            <person name="Yamamoto M."/>
            <person name="Yamamoto S."/>
            <person name="Yamane H."/>
            <person name="Yoshiki S."/>
            <person name="Yoshihara R."/>
            <person name="Yukawa K."/>
            <person name="Zhong H."/>
            <person name="Yano M."/>
            <person name="Yuan Q."/>
            <person name="Ouyang S."/>
            <person name="Liu J."/>
            <person name="Jones K.M."/>
            <person name="Gansberger K."/>
            <person name="Moffat K."/>
            <person name="Hill J."/>
            <person name="Bera J."/>
            <person name="Fadrosh D."/>
            <person name="Jin S."/>
            <person name="Johri S."/>
            <person name="Kim M."/>
            <person name="Overton L."/>
            <person name="Reardon M."/>
            <person name="Tsitrin T."/>
            <person name="Vuong H."/>
            <person name="Weaver B."/>
            <person name="Ciecko A."/>
            <person name="Tallon L."/>
            <person name="Jackson J."/>
            <person name="Pai G."/>
            <person name="Aken S.V."/>
            <person name="Utterback T."/>
            <person name="Reidmuller S."/>
            <person name="Feldblyum T."/>
            <person name="Hsiao J."/>
            <person name="Zismann V."/>
            <person name="Iobst S."/>
            <person name="de Vazeille A.R."/>
            <person name="Buell C.R."/>
            <person name="Ying K."/>
            <person name="Li Y."/>
            <person name="Lu T."/>
            <person name="Huang Y."/>
            <person name="Zhao Q."/>
            <person name="Feng Q."/>
            <person name="Zhang L."/>
            <person name="Zhu J."/>
            <person name="Weng Q."/>
            <person name="Mu J."/>
            <person name="Lu Y."/>
            <person name="Fan D."/>
            <person name="Liu Y."/>
            <person name="Guan J."/>
            <person name="Zhang Y."/>
            <person name="Yu S."/>
            <person name="Liu X."/>
            <person name="Zhang Y."/>
            <person name="Hong G."/>
            <person name="Han B."/>
            <person name="Choisne N."/>
            <person name="Demange N."/>
            <person name="Orjeda G."/>
            <person name="Samain S."/>
            <person name="Cattolico L."/>
            <person name="Pelletier E."/>
            <person name="Couloux A."/>
            <person name="Segurens B."/>
            <person name="Wincker P."/>
            <person name="D'Hont A."/>
            <person name="Scarpelli C."/>
            <person name="Weissenbach J."/>
            <person name="Salanoubat M."/>
            <person name="Quetier F."/>
            <person name="Yu Y."/>
            <person name="Kim H.R."/>
            <person name="Rambo T."/>
            <person name="Currie J."/>
            <person name="Collura K."/>
            <person name="Luo M."/>
            <person name="Yang T."/>
            <person name="Ammiraju J.S.S."/>
            <person name="Engler F."/>
            <person name="Soderlund C."/>
            <person name="Wing R.A."/>
            <person name="Palmer L.E."/>
            <person name="de la Bastide M."/>
            <person name="Spiegel L."/>
            <person name="Nascimento L."/>
            <person name="Zutavern T."/>
            <person name="O'Shaughnessy A."/>
            <person name="Dike S."/>
            <person name="Dedhia N."/>
            <person name="Preston R."/>
            <person name="Balija V."/>
            <person name="McCombie W.R."/>
            <person name="Chow T."/>
            <person name="Chen H."/>
            <person name="Chung M."/>
            <person name="Chen C."/>
            <person name="Shaw J."/>
            <person name="Wu H."/>
            <person name="Hsiao K."/>
            <person name="Chao Y."/>
            <person name="Chu M."/>
            <person name="Cheng C."/>
            <person name="Hour A."/>
            <person name="Lee P."/>
            <person name="Lin S."/>
            <person name="Lin Y."/>
            <person name="Liou J."/>
            <person name="Liu S."/>
            <person name="Hsing Y."/>
            <person name="Raghuvanshi S."/>
            <person name="Mohanty A."/>
            <person name="Bharti A.K."/>
            <person name="Gaur A."/>
            <person name="Gupta V."/>
            <person name="Kumar D."/>
            <person name="Ravi V."/>
            <person name="Vij S."/>
            <person name="Kapur A."/>
            <person name="Khurana P."/>
            <person name="Khurana P."/>
            <person name="Khurana J.P."/>
            <person name="Tyagi A.K."/>
            <person name="Gaikwad K."/>
            <person name="Singh A."/>
            <person name="Dalal V."/>
            <person name="Srivastava S."/>
            <person name="Dixit A."/>
            <person name="Pal A.K."/>
            <person name="Ghazi I.A."/>
            <person name="Yadav M."/>
            <person name="Pandit A."/>
            <person name="Bhargava A."/>
            <person name="Sureshbabu K."/>
            <person name="Batra K."/>
            <person name="Sharma T.R."/>
            <person name="Mohapatra T."/>
            <person name="Singh N.K."/>
            <person name="Messing J."/>
            <person name="Nelson A.B."/>
            <person name="Fuks G."/>
            <person name="Kavchok S."/>
            <person name="Keizer G."/>
            <person name="Linton E."/>
            <person name="Llaca V."/>
            <person name="Song R."/>
            <person name="Tanyolac B."/>
            <person name="Young S."/>
            <person name="Ho-Il K."/>
            <person name="Hahn J.H."/>
            <person name="Sangsakoo G."/>
            <person name="Vanavichit A."/>
            <person name="de Mattos Luiz.A.T."/>
            <person name="Zimmer P.D."/>
            <person name="Malone G."/>
            <person name="Dellagostin O."/>
            <person name="de Oliveira A.C."/>
            <person name="Bevan M."/>
            <person name="Bancroft I."/>
            <person name="Minx P."/>
            <person name="Cordum H."/>
            <person name="Wilson R."/>
            <person name="Cheng Z."/>
            <person name="Jin W."/>
            <person name="Jiang J."/>
            <person name="Leong S.A."/>
            <person name="Iwama H."/>
            <person name="Gojobori T."/>
            <person name="Itoh T."/>
            <person name="Niimura Y."/>
            <person name="Fujii Y."/>
            <person name="Habara T."/>
            <person name="Sakai H."/>
            <person name="Sato Y."/>
            <person name="Wilson G."/>
            <person name="Kumar K."/>
            <person name="McCouch S."/>
            <person name="Juretic N."/>
            <person name="Hoen D."/>
            <person name="Wright S."/>
            <person name="Bruskiewich R."/>
            <person name="Bureau T."/>
            <person name="Miyao A."/>
            <person name="Hirochika H."/>
            <person name="Nishikawa T."/>
            <person name="Kadowaki K."/>
            <person name="Sugiura M."/>
            <person name="Burr B."/>
            <person name="Sasaki T."/>
        </authorList>
    </citation>
    <scope>NUCLEOTIDE SEQUENCE [LARGE SCALE GENOMIC DNA]</scope>
    <source>
        <strain evidence="5">cv. Nipponbare</strain>
    </source>
</reference>
<evidence type="ECO:0000259" key="2">
    <source>
        <dbReference type="Pfam" id="PF03108"/>
    </source>
</evidence>
<accession>Q10S46</accession>
<proteinExistence type="predicted"/>
<feature type="region of interest" description="Disordered" evidence="1">
    <location>
        <begin position="166"/>
        <end position="186"/>
    </location>
</feature>
<dbReference type="AlphaFoldDB" id="Q10S46"/>
<feature type="region of interest" description="Disordered" evidence="1">
    <location>
        <begin position="656"/>
        <end position="704"/>
    </location>
</feature>
<feature type="domain" description="Transposase MuDR N-terminal" evidence="3">
    <location>
        <begin position="1"/>
        <end position="57"/>
    </location>
</feature>
<dbReference type="PANTHER" id="PTHR31973:SF195">
    <property type="entry name" value="MUDR FAMILY TRANSPOSASE"/>
    <property type="match status" value="1"/>
</dbReference>
<dbReference type="PANTHER" id="PTHR31973">
    <property type="entry name" value="POLYPROTEIN, PUTATIVE-RELATED"/>
    <property type="match status" value="1"/>
</dbReference>
<dbReference type="Proteomes" id="UP000000763">
    <property type="component" value="Chromosome 3"/>
</dbReference>
<sequence length="779" mass="87872">MSNKVTFQIVHGEGNIRFGPDGVDLSDFVMTSKGIDRPAEKTFQSIYSWLLRGFRIDQEVYKMSVSVVVSRATEGYFWELMPMDSTAAWRRYVEMAFERSWPLVIFVSVQEKDINVSMQTEDVEGPINARDVVGPSMQNEENQPREEQAMGMADEGERVGIIVDEMEREDSDNEEADDDASSDEEGDVMATDWANEDFSGLVISEGDHVPWEYKENEVIEGARYAHKDEMKEAVKHWAVSLQREFRVVKSTNYVYEVRCMKEDCPWRVHAYKGKWNDYWKVSIVTEHKCYLQGVEKYHRNITSAFVGSEMYSSVVGNIGFEPKSIIRHIENKFKYTISYAKAWRAKQKIIEMRYGTFEASYDNLPRLLATIAQRNNNTYYDLHTFTSVDDRTKSVLQRAFFSLGACINAFVHCRPVLCIDGTFMTESENTESWYWFLERVHIAVVHMRPNVCLIHDRHADHNELFPHTEENYRDYLRWYLPRTRARVTFTPDAPEPHVAAVTDAYPTHRDRDYFVGADAARDISADITAVQVRLNRGLHLTDVEQRVTFDRMQEKMRAVMRVFSCRSAVDVVPPAGPVQPRPRAPTVGAGPRPTAPVSHGPRLPSSAFAGTTGASASSAGAFATSSGAFASSSSHGASIPRPHAGFAAGIFGTGASSSHAGRTGPTSQFYDDDLHGAHHHDVLGSSQLGGAPETHTQEQPEVTPVQAGRVGRAVPPDRLTYSQGHIRAQGRRDMGQSKDGWIYSMDRQCHSIISWPEDNRVRNTSRVSTIEGPRECNAF</sequence>